<keyword evidence="2" id="KW-1185">Reference proteome</keyword>
<evidence type="ECO:0000313" key="1">
    <source>
        <dbReference type="EMBL" id="ABW68954.1"/>
    </source>
</evidence>
<gene>
    <name evidence="1" type="ordered locus">Dole_3151</name>
</gene>
<organism evidence="1 2">
    <name type="scientific">Desulfosudis oleivorans (strain DSM 6200 / JCM 39069 / Hxd3)</name>
    <name type="common">Desulfococcus oleovorans</name>
    <dbReference type="NCBI Taxonomy" id="96561"/>
    <lineage>
        <taxon>Bacteria</taxon>
        <taxon>Pseudomonadati</taxon>
        <taxon>Thermodesulfobacteriota</taxon>
        <taxon>Desulfobacteria</taxon>
        <taxon>Desulfobacterales</taxon>
        <taxon>Desulfosudaceae</taxon>
        <taxon>Desulfosudis</taxon>
    </lineage>
</organism>
<name>A9A035_DESOH</name>
<protein>
    <submittedName>
        <fullName evidence="1">Uncharacterized protein</fullName>
    </submittedName>
</protein>
<dbReference type="EMBL" id="CP000859">
    <property type="protein sequence ID" value="ABW68954.1"/>
    <property type="molecule type" value="Genomic_DNA"/>
</dbReference>
<dbReference type="RefSeq" id="WP_012176564.1">
    <property type="nucleotide sequence ID" value="NC_009943.1"/>
</dbReference>
<dbReference type="KEGG" id="dol:Dole_3151"/>
<proteinExistence type="predicted"/>
<accession>A9A035</accession>
<evidence type="ECO:0000313" key="2">
    <source>
        <dbReference type="Proteomes" id="UP000008561"/>
    </source>
</evidence>
<dbReference type="HOGENOM" id="CLU_2896778_0_0_7"/>
<reference evidence="1 2" key="1">
    <citation type="submission" date="2007-10" db="EMBL/GenBank/DDBJ databases">
        <title>Complete sequence of Desulfococcus oleovorans Hxd3.</title>
        <authorList>
            <consortium name="US DOE Joint Genome Institute"/>
            <person name="Copeland A."/>
            <person name="Lucas S."/>
            <person name="Lapidus A."/>
            <person name="Barry K."/>
            <person name="Glavina del Rio T."/>
            <person name="Dalin E."/>
            <person name="Tice H."/>
            <person name="Pitluck S."/>
            <person name="Kiss H."/>
            <person name="Brettin T."/>
            <person name="Bruce D."/>
            <person name="Detter J.C."/>
            <person name="Han C."/>
            <person name="Schmutz J."/>
            <person name="Larimer F."/>
            <person name="Land M."/>
            <person name="Hauser L."/>
            <person name="Kyrpides N."/>
            <person name="Kim E."/>
            <person name="Wawrik B."/>
            <person name="Richardson P."/>
        </authorList>
    </citation>
    <scope>NUCLEOTIDE SEQUENCE [LARGE SCALE GENOMIC DNA]</scope>
    <source>
        <strain evidence="2">DSM 6200 / JCM 39069 / Hxd3</strain>
    </source>
</reference>
<dbReference type="OrthoDB" id="5421321at2"/>
<dbReference type="Proteomes" id="UP000008561">
    <property type="component" value="Chromosome"/>
</dbReference>
<dbReference type="STRING" id="96561.Dole_3151"/>
<sequence length="60" mass="6943">MGRFEKYEDTEILREVIKKLKNKKCRLDCGHHVTFGSNLGQDITIRNGKEPKIICSQCGY</sequence>
<dbReference type="AlphaFoldDB" id="A9A035"/>
<dbReference type="eggNOG" id="ENOG502ZFRW">
    <property type="taxonomic scope" value="Bacteria"/>
</dbReference>